<dbReference type="PANTHER" id="PTHR33175">
    <property type="entry name" value="DNA-BINDING PROTEIN HU"/>
    <property type="match status" value="1"/>
</dbReference>
<dbReference type="GO" id="GO:0005829">
    <property type="term" value="C:cytosol"/>
    <property type="evidence" value="ECO:0007669"/>
    <property type="project" value="TreeGrafter"/>
</dbReference>
<protein>
    <submittedName>
        <fullName evidence="5">Histone family protein DNA-binding protein</fullName>
    </submittedName>
</protein>
<dbReference type="HOGENOM" id="CLU_105066_3_3_7"/>
<dbReference type="PRINTS" id="PR01727">
    <property type="entry name" value="DNABINDINGHU"/>
</dbReference>
<keyword evidence="2" id="KW-0226">DNA condensation</keyword>
<accession>Q317H0</accession>
<dbReference type="InterPro" id="IPR010992">
    <property type="entry name" value="IHF-like_DNA-bd_dom_sf"/>
</dbReference>
<keyword evidence="6" id="KW-1185">Reference proteome</keyword>
<evidence type="ECO:0000256" key="1">
    <source>
        <dbReference type="ARBA" id="ARBA00010529"/>
    </source>
</evidence>
<dbReference type="RefSeq" id="WP_011366298.1">
    <property type="nucleotide sequence ID" value="NC_007519.1"/>
</dbReference>
<dbReference type="eggNOG" id="COG0776">
    <property type="taxonomic scope" value="Bacteria"/>
</dbReference>
<dbReference type="PANTHER" id="PTHR33175:SF3">
    <property type="entry name" value="DNA-BINDING PROTEIN HU-BETA"/>
    <property type="match status" value="1"/>
</dbReference>
<name>Q317H0_OLEA2</name>
<dbReference type="SUPFAM" id="SSF47729">
    <property type="entry name" value="IHF-like DNA-binding proteins"/>
    <property type="match status" value="1"/>
</dbReference>
<evidence type="ECO:0000313" key="5">
    <source>
        <dbReference type="EMBL" id="ABB36926.1"/>
    </source>
</evidence>
<gene>
    <name evidence="5" type="ordered locus">Dde_0125</name>
</gene>
<evidence type="ECO:0000256" key="4">
    <source>
        <dbReference type="RuleBase" id="RU003939"/>
    </source>
</evidence>
<comment type="similarity">
    <text evidence="1 4">Belongs to the bacterial histone-like protein family.</text>
</comment>
<dbReference type="GO" id="GO:0030261">
    <property type="term" value="P:chromosome condensation"/>
    <property type="evidence" value="ECO:0007669"/>
    <property type="project" value="UniProtKB-KW"/>
</dbReference>
<dbReference type="GO" id="GO:0030527">
    <property type="term" value="F:structural constituent of chromatin"/>
    <property type="evidence" value="ECO:0007669"/>
    <property type="project" value="InterPro"/>
</dbReference>
<evidence type="ECO:0000256" key="3">
    <source>
        <dbReference type="ARBA" id="ARBA00023125"/>
    </source>
</evidence>
<dbReference type="Pfam" id="PF00216">
    <property type="entry name" value="Bac_DNA_binding"/>
    <property type="match status" value="1"/>
</dbReference>
<proteinExistence type="inferred from homology"/>
<reference evidence="5 6" key="1">
    <citation type="journal article" date="2011" name="J. Bacteriol.">
        <title>Complete genome sequence and updated annotation of Desulfovibrio alaskensis G20.</title>
        <authorList>
            <person name="Hauser L.J."/>
            <person name="Land M.L."/>
            <person name="Brown S.D."/>
            <person name="Larimer F."/>
            <person name="Keller K.L."/>
            <person name="Rapp-Giles B.J."/>
            <person name="Price M.N."/>
            <person name="Lin M."/>
            <person name="Bruce D.C."/>
            <person name="Detter J.C."/>
            <person name="Tapia R."/>
            <person name="Han C.S."/>
            <person name="Goodwin L.A."/>
            <person name="Cheng J.F."/>
            <person name="Pitluck S."/>
            <person name="Copeland A."/>
            <person name="Lucas S."/>
            <person name="Nolan M."/>
            <person name="Lapidus A.L."/>
            <person name="Palumbo A.V."/>
            <person name="Wall J.D."/>
        </authorList>
    </citation>
    <scope>NUCLEOTIDE SEQUENCE [LARGE SCALE GENOMIC DNA]</scope>
    <source>
        <strain evidence="6">ATCC BAA 1058 / DSM 17464 / G20</strain>
    </source>
</reference>
<dbReference type="SMART" id="SM00411">
    <property type="entry name" value="BHL"/>
    <property type="match status" value="1"/>
</dbReference>
<dbReference type="GO" id="GO:0003677">
    <property type="term" value="F:DNA binding"/>
    <property type="evidence" value="ECO:0007669"/>
    <property type="project" value="UniProtKB-KW"/>
</dbReference>
<dbReference type="KEGG" id="dde:Dde_0125"/>
<dbReference type="Gene3D" id="4.10.520.10">
    <property type="entry name" value="IHF-like DNA-binding proteins"/>
    <property type="match status" value="1"/>
</dbReference>
<dbReference type="STRING" id="207559.Dde_0125"/>
<dbReference type="AlphaFoldDB" id="Q317H0"/>
<organism evidence="5 6">
    <name type="scientific">Oleidesulfovibrio alaskensis (strain ATCC BAA-1058 / DSM 17464 / G20)</name>
    <name type="common">Desulfovibrio alaskensis</name>
    <dbReference type="NCBI Taxonomy" id="207559"/>
    <lineage>
        <taxon>Bacteria</taxon>
        <taxon>Pseudomonadati</taxon>
        <taxon>Thermodesulfobacteriota</taxon>
        <taxon>Desulfovibrionia</taxon>
        <taxon>Desulfovibrionales</taxon>
        <taxon>Desulfovibrionaceae</taxon>
        <taxon>Oleidesulfovibrio</taxon>
    </lineage>
</organism>
<evidence type="ECO:0000313" key="6">
    <source>
        <dbReference type="Proteomes" id="UP000002710"/>
    </source>
</evidence>
<dbReference type="CDD" id="cd00591">
    <property type="entry name" value="HU_IHF"/>
    <property type="match status" value="1"/>
</dbReference>
<sequence>MLTKAEFVAAFKDALPEVFETKVSAEKAYDAFCQVLADGIAKNEGVRLPNVGALTVAERAERQGRNPQTGQPMTIPARKVVKFSPAKSLVDGVNR</sequence>
<dbReference type="EMBL" id="CP000112">
    <property type="protein sequence ID" value="ABB36926.1"/>
    <property type="molecule type" value="Genomic_DNA"/>
</dbReference>
<keyword evidence="3 5" id="KW-0238">DNA-binding</keyword>
<dbReference type="InterPro" id="IPR000119">
    <property type="entry name" value="Hist_DNA-bd"/>
</dbReference>
<evidence type="ECO:0000256" key="2">
    <source>
        <dbReference type="ARBA" id="ARBA00023067"/>
    </source>
</evidence>
<dbReference type="Proteomes" id="UP000002710">
    <property type="component" value="Chromosome"/>
</dbReference>